<dbReference type="PANTHER" id="PTHR12001:SF69">
    <property type="entry name" value="ALL TRANS-POLYPRENYL-DIPHOSPHATE SYNTHASE PDSS1"/>
    <property type="match status" value="1"/>
</dbReference>
<dbReference type="EMBL" id="JAFBEI010000006">
    <property type="protein sequence ID" value="MBM7635653.1"/>
    <property type="molecule type" value="Genomic_DNA"/>
</dbReference>
<reference evidence="7 8" key="1">
    <citation type="submission" date="2021-01" db="EMBL/GenBank/DDBJ databases">
        <title>Genomic Encyclopedia of Type Strains, Phase IV (KMG-IV): sequencing the most valuable type-strain genomes for metagenomic binning, comparative biology and taxonomic classification.</title>
        <authorList>
            <person name="Goeker M."/>
        </authorList>
    </citation>
    <scope>NUCLEOTIDE SEQUENCE [LARGE SCALE GENOMIC DNA]</scope>
    <source>
        <strain evidence="7 8">DSM 27513</strain>
    </source>
</reference>
<dbReference type="InterPro" id="IPR033749">
    <property type="entry name" value="Polyprenyl_synt_CS"/>
</dbReference>
<protein>
    <submittedName>
        <fullName evidence="7">Heptaprenyl diphosphate synthase</fullName>
        <ecNumber evidence="7">2.5.1.30</ecNumber>
    </submittedName>
</protein>
<dbReference type="PROSITE" id="PS00723">
    <property type="entry name" value="POLYPRENYL_SYNTHASE_1"/>
    <property type="match status" value="1"/>
</dbReference>
<dbReference type="Proteomes" id="UP000809081">
    <property type="component" value="Unassembled WGS sequence"/>
</dbReference>
<keyword evidence="8" id="KW-1185">Reference proteome</keyword>
<dbReference type="InterPro" id="IPR008949">
    <property type="entry name" value="Isoprenoid_synthase_dom_sf"/>
</dbReference>
<evidence type="ECO:0000256" key="1">
    <source>
        <dbReference type="ARBA" id="ARBA00001946"/>
    </source>
</evidence>
<dbReference type="CDD" id="cd00685">
    <property type="entry name" value="Trans_IPPS_HT"/>
    <property type="match status" value="1"/>
</dbReference>
<name>A0ABS2PLI4_9STRE</name>
<organism evidence="7 8">
    <name type="scientific">Streptococcus saliviloxodontae</name>
    <dbReference type="NCBI Taxonomy" id="1349416"/>
    <lineage>
        <taxon>Bacteria</taxon>
        <taxon>Bacillati</taxon>
        <taxon>Bacillota</taxon>
        <taxon>Bacilli</taxon>
        <taxon>Lactobacillales</taxon>
        <taxon>Streptococcaceae</taxon>
        <taxon>Streptococcus</taxon>
    </lineage>
</organism>
<sequence>MPSFWSKYSNMESKINAVQDIIKNEFTIRNTDIQEAMQSLTSSGGKQLRPAFFLLFSQFGDKNKAKPEETQLKIAASLEVLHMATLIHDDVIDDSPLRRGQVTIQSQYGKDIAVYTGDLLFTIFFKLMLETMSDTPYMAINAKIMRNILLGELDQMSLRFNQTQHIRQYLHAISGKTAALFKLASQEGAYFGGASTEIIHRSARIGHSIGMAFQILDDILDYTADPKTFNKPILEDLATGVYSLPLLLALQKNPDSFKPLLDKERNISESECRQVAQLVIDNQGVSEAREIAKCYTQKAINDIKKLPNNPSKKLLLKLTNELLKRHI</sequence>
<proteinExistence type="inferred from homology"/>
<comment type="similarity">
    <text evidence="2 6">Belongs to the FPP/GGPP synthase family.</text>
</comment>
<evidence type="ECO:0000313" key="8">
    <source>
        <dbReference type="Proteomes" id="UP000809081"/>
    </source>
</evidence>
<keyword evidence="3 6" id="KW-0808">Transferase</keyword>
<evidence type="ECO:0000313" key="7">
    <source>
        <dbReference type="EMBL" id="MBM7635653.1"/>
    </source>
</evidence>
<evidence type="ECO:0000256" key="4">
    <source>
        <dbReference type="ARBA" id="ARBA00022723"/>
    </source>
</evidence>
<dbReference type="SFLD" id="SFLDS00005">
    <property type="entry name" value="Isoprenoid_Synthase_Type_I"/>
    <property type="match status" value="1"/>
</dbReference>
<dbReference type="PROSITE" id="PS00444">
    <property type="entry name" value="POLYPRENYL_SYNTHASE_2"/>
    <property type="match status" value="1"/>
</dbReference>
<keyword evidence="4" id="KW-0479">Metal-binding</keyword>
<dbReference type="RefSeq" id="WP_205016582.1">
    <property type="nucleotide sequence ID" value="NZ_JAFBEI010000006.1"/>
</dbReference>
<evidence type="ECO:0000256" key="2">
    <source>
        <dbReference type="ARBA" id="ARBA00006706"/>
    </source>
</evidence>
<evidence type="ECO:0000256" key="3">
    <source>
        <dbReference type="ARBA" id="ARBA00022679"/>
    </source>
</evidence>
<dbReference type="InterPro" id="IPR000092">
    <property type="entry name" value="Polyprenyl_synt"/>
</dbReference>
<keyword evidence="5" id="KW-0460">Magnesium</keyword>
<dbReference type="GO" id="GO:0000010">
    <property type="term" value="F:heptaprenyl diphosphate synthase activity"/>
    <property type="evidence" value="ECO:0007669"/>
    <property type="project" value="UniProtKB-EC"/>
</dbReference>
<dbReference type="SUPFAM" id="SSF48576">
    <property type="entry name" value="Terpenoid synthases"/>
    <property type="match status" value="1"/>
</dbReference>
<evidence type="ECO:0000256" key="6">
    <source>
        <dbReference type="RuleBase" id="RU004466"/>
    </source>
</evidence>
<comment type="cofactor">
    <cofactor evidence="1">
        <name>Mg(2+)</name>
        <dbReference type="ChEBI" id="CHEBI:18420"/>
    </cofactor>
</comment>
<evidence type="ECO:0000256" key="5">
    <source>
        <dbReference type="ARBA" id="ARBA00022842"/>
    </source>
</evidence>
<accession>A0ABS2PLI4</accession>
<dbReference type="Pfam" id="PF00348">
    <property type="entry name" value="polyprenyl_synt"/>
    <property type="match status" value="1"/>
</dbReference>
<dbReference type="PANTHER" id="PTHR12001">
    <property type="entry name" value="GERANYLGERANYL PYROPHOSPHATE SYNTHASE"/>
    <property type="match status" value="1"/>
</dbReference>
<dbReference type="EC" id="2.5.1.30" evidence="7"/>
<comment type="caution">
    <text evidence="7">The sequence shown here is derived from an EMBL/GenBank/DDBJ whole genome shotgun (WGS) entry which is preliminary data.</text>
</comment>
<dbReference type="Gene3D" id="1.10.600.10">
    <property type="entry name" value="Farnesyl Diphosphate Synthase"/>
    <property type="match status" value="1"/>
</dbReference>
<gene>
    <name evidence="7" type="ORF">JOC31_000454</name>
</gene>